<accession>A0A9P6MLL8</accession>
<proteinExistence type="predicted"/>
<dbReference type="OrthoDB" id="2400280at2759"/>
<organism evidence="2 3">
    <name type="scientific">Modicella reniformis</name>
    <dbReference type="NCBI Taxonomy" id="1440133"/>
    <lineage>
        <taxon>Eukaryota</taxon>
        <taxon>Fungi</taxon>
        <taxon>Fungi incertae sedis</taxon>
        <taxon>Mucoromycota</taxon>
        <taxon>Mortierellomycotina</taxon>
        <taxon>Mortierellomycetes</taxon>
        <taxon>Mortierellales</taxon>
        <taxon>Mortierellaceae</taxon>
        <taxon>Modicella</taxon>
    </lineage>
</organism>
<sequence>MATSAPSASDSDEVRSANEPPNADTFENKHAMSHDDTHTHFDADPSSSAPGAPAGAMTEEDQSLISKICTKIEQLSESDRLRSQLVVLYSDTLCPILKFHTELFSEIVRVLPSILGSAGQETKTSAPLHDNPWSTQPQPNILTIIISPTSNAHVKVMLADPFQLNLVDRTRLAAIQVESSPLALRRVLLVDDSWARLQAKNSSTIIWRSTETAKEHHVHSLTHEYNRLASLLFCVAASTSQPIGTLEPLCVLNQSESEIYGIPSDIRGKAIFIVTKDREERPKAIALKTCMHWIDRLFLRSGYTLEWIQANVIPLYVELPGVPCLNPAGQRKDSAFESVRVQLPTKRPLEACTRIKVREGHGAEVLEPNVLEEVERTKIFEAHAIRRPMFEELMGNMSLDGNTLVGGMQAGNRDNKISSGGDMEDCNPFL</sequence>
<protein>
    <submittedName>
        <fullName evidence="2">Uncharacterized protein</fullName>
    </submittedName>
</protein>
<keyword evidence="3" id="KW-1185">Reference proteome</keyword>
<evidence type="ECO:0000256" key="1">
    <source>
        <dbReference type="SAM" id="MobiDB-lite"/>
    </source>
</evidence>
<dbReference type="AlphaFoldDB" id="A0A9P6MLL8"/>
<gene>
    <name evidence="2" type="ORF">BGZ65_005280</name>
</gene>
<feature type="region of interest" description="Disordered" evidence="1">
    <location>
        <begin position="1"/>
        <end position="60"/>
    </location>
</feature>
<feature type="compositionally biased region" description="Low complexity" evidence="1">
    <location>
        <begin position="44"/>
        <end position="56"/>
    </location>
</feature>
<evidence type="ECO:0000313" key="2">
    <source>
        <dbReference type="EMBL" id="KAG0007131.1"/>
    </source>
</evidence>
<comment type="caution">
    <text evidence="2">The sequence shown here is derived from an EMBL/GenBank/DDBJ whole genome shotgun (WGS) entry which is preliminary data.</text>
</comment>
<dbReference type="Proteomes" id="UP000749646">
    <property type="component" value="Unassembled WGS sequence"/>
</dbReference>
<evidence type="ECO:0000313" key="3">
    <source>
        <dbReference type="Proteomes" id="UP000749646"/>
    </source>
</evidence>
<dbReference type="EMBL" id="JAAAHW010000008">
    <property type="protein sequence ID" value="KAG0007131.1"/>
    <property type="molecule type" value="Genomic_DNA"/>
</dbReference>
<name>A0A9P6MLL8_9FUNG</name>
<reference evidence="2" key="1">
    <citation type="journal article" date="2020" name="Fungal Divers.">
        <title>Resolving the Mortierellaceae phylogeny through synthesis of multi-gene phylogenetics and phylogenomics.</title>
        <authorList>
            <person name="Vandepol N."/>
            <person name="Liber J."/>
            <person name="Desiro A."/>
            <person name="Na H."/>
            <person name="Kennedy M."/>
            <person name="Barry K."/>
            <person name="Grigoriev I.V."/>
            <person name="Miller A.N."/>
            <person name="O'Donnell K."/>
            <person name="Stajich J.E."/>
            <person name="Bonito G."/>
        </authorList>
    </citation>
    <scope>NUCLEOTIDE SEQUENCE</scope>
    <source>
        <strain evidence="2">MES-2147</strain>
    </source>
</reference>
<feature type="compositionally biased region" description="Basic and acidic residues" evidence="1">
    <location>
        <begin position="26"/>
        <end position="43"/>
    </location>
</feature>